<evidence type="ECO:0000256" key="5">
    <source>
        <dbReference type="PROSITE-ProRule" id="PRU00339"/>
    </source>
</evidence>
<dbReference type="PROSITE" id="PS51755">
    <property type="entry name" value="OMPR_PHOB"/>
    <property type="match status" value="1"/>
</dbReference>
<dbReference type="GO" id="GO:0006355">
    <property type="term" value="P:regulation of DNA-templated transcription"/>
    <property type="evidence" value="ECO:0007669"/>
    <property type="project" value="InterPro"/>
</dbReference>
<dbReference type="PANTHER" id="PTHR35807">
    <property type="entry name" value="TRANSCRIPTIONAL REGULATOR REDD-RELATED"/>
    <property type="match status" value="1"/>
</dbReference>
<dbReference type="InterPro" id="IPR005158">
    <property type="entry name" value="BTAD"/>
</dbReference>
<proteinExistence type="inferred from homology"/>
<name>A0A8J3NIP4_9ACTN</name>
<dbReference type="SMART" id="SM01043">
    <property type="entry name" value="BTAD"/>
    <property type="match status" value="1"/>
</dbReference>
<dbReference type="InterPro" id="IPR011990">
    <property type="entry name" value="TPR-like_helical_dom_sf"/>
</dbReference>
<evidence type="ECO:0000256" key="3">
    <source>
        <dbReference type="ARBA" id="ARBA00023125"/>
    </source>
</evidence>
<dbReference type="GO" id="GO:0000160">
    <property type="term" value="P:phosphorelay signal transduction system"/>
    <property type="evidence" value="ECO:0007669"/>
    <property type="project" value="InterPro"/>
</dbReference>
<gene>
    <name evidence="8" type="ORF">Cba03nite_39940</name>
</gene>
<dbReference type="InterPro" id="IPR027417">
    <property type="entry name" value="P-loop_NTPase"/>
</dbReference>
<comment type="caution">
    <text evidence="8">The sequence shown here is derived from an EMBL/GenBank/DDBJ whole genome shotgun (WGS) entry which is preliminary data.</text>
</comment>
<dbReference type="PANTHER" id="PTHR35807:SF1">
    <property type="entry name" value="TRANSCRIPTIONAL REGULATOR REDD"/>
    <property type="match status" value="1"/>
</dbReference>
<dbReference type="Pfam" id="PF00486">
    <property type="entry name" value="Trans_reg_C"/>
    <property type="match status" value="1"/>
</dbReference>
<dbReference type="PROSITE" id="PS50005">
    <property type="entry name" value="TPR"/>
    <property type="match status" value="1"/>
</dbReference>
<evidence type="ECO:0000313" key="9">
    <source>
        <dbReference type="Proteomes" id="UP000601223"/>
    </source>
</evidence>
<dbReference type="SMART" id="SM00028">
    <property type="entry name" value="TPR"/>
    <property type="match status" value="4"/>
</dbReference>
<evidence type="ECO:0000259" key="7">
    <source>
        <dbReference type="PROSITE" id="PS51755"/>
    </source>
</evidence>
<dbReference type="EMBL" id="BONF01000022">
    <property type="protein sequence ID" value="GIF82645.1"/>
    <property type="molecule type" value="Genomic_DNA"/>
</dbReference>
<keyword evidence="5" id="KW-0802">TPR repeat</keyword>
<evidence type="ECO:0000256" key="6">
    <source>
        <dbReference type="PROSITE-ProRule" id="PRU01091"/>
    </source>
</evidence>
<keyword evidence="2" id="KW-0805">Transcription regulation</keyword>
<evidence type="ECO:0000313" key="8">
    <source>
        <dbReference type="EMBL" id="GIF82645.1"/>
    </source>
</evidence>
<organism evidence="8 9">
    <name type="scientific">Catellatospora bangladeshensis</name>
    <dbReference type="NCBI Taxonomy" id="310355"/>
    <lineage>
        <taxon>Bacteria</taxon>
        <taxon>Bacillati</taxon>
        <taxon>Actinomycetota</taxon>
        <taxon>Actinomycetes</taxon>
        <taxon>Micromonosporales</taxon>
        <taxon>Micromonosporaceae</taxon>
        <taxon>Catellatospora</taxon>
    </lineage>
</organism>
<evidence type="ECO:0000256" key="4">
    <source>
        <dbReference type="ARBA" id="ARBA00023163"/>
    </source>
</evidence>
<dbReference type="CDD" id="cd00383">
    <property type="entry name" value="trans_reg_C"/>
    <property type="match status" value="1"/>
</dbReference>
<dbReference type="CDD" id="cd15831">
    <property type="entry name" value="BTAD"/>
    <property type="match status" value="1"/>
</dbReference>
<dbReference type="Pfam" id="PF13424">
    <property type="entry name" value="TPR_12"/>
    <property type="match status" value="1"/>
</dbReference>
<dbReference type="Gene3D" id="1.25.40.10">
    <property type="entry name" value="Tetratricopeptide repeat domain"/>
    <property type="match status" value="2"/>
</dbReference>
<reference evidence="8 9" key="1">
    <citation type="submission" date="2021-01" db="EMBL/GenBank/DDBJ databases">
        <title>Whole genome shotgun sequence of Catellatospora bangladeshensis NBRC 107357.</title>
        <authorList>
            <person name="Komaki H."/>
            <person name="Tamura T."/>
        </authorList>
    </citation>
    <scope>NUCLEOTIDE SEQUENCE [LARGE SCALE GENOMIC DNA]</scope>
    <source>
        <strain evidence="8 9">NBRC 107357</strain>
    </source>
</reference>
<keyword evidence="9" id="KW-1185">Reference proteome</keyword>
<dbReference type="Pfam" id="PF03704">
    <property type="entry name" value="BTAD"/>
    <property type="match status" value="1"/>
</dbReference>
<dbReference type="RefSeq" id="WP_203748225.1">
    <property type="nucleotide sequence ID" value="NZ_BONF01000022.1"/>
</dbReference>
<dbReference type="InterPro" id="IPR016032">
    <property type="entry name" value="Sig_transdc_resp-reg_C-effctor"/>
</dbReference>
<dbReference type="AlphaFoldDB" id="A0A8J3NIP4"/>
<dbReference type="PRINTS" id="PR00364">
    <property type="entry name" value="DISEASERSIST"/>
</dbReference>
<dbReference type="SUPFAM" id="SSF52540">
    <property type="entry name" value="P-loop containing nucleoside triphosphate hydrolases"/>
    <property type="match status" value="1"/>
</dbReference>
<feature type="DNA-binding region" description="OmpR/PhoB-type" evidence="6">
    <location>
        <begin position="1"/>
        <end position="91"/>
    </location>
</feature>
<dbReference type="Pfam" id="PF13374">
    <property type="entry name" value="TPR_10"/>
    <property type="match status" value="1"/>
</dbReference>
<dbReference type="InterPro" id="IPR001867">
    <property type="entry name" value="OmpR/PhoB-type_DNA-bd"/>
</dbReference>
<evidence type="ECO:0000256" key="1">
    <source>
        <dbReference type="ARBA" id="ARBA00005820"/>
    </source>
</evidence>
<sequence>MRFDLLGPLRIEHDGQEIEIRRRQERCLLCVLLLEPGRLIPTERLLDLLWAGDPPSSGRATLHTYVARLRAVLAPHGVTLTGRGGGYRIDVPAETVDLHRFADGLDRAAHTTDPAERLRIVEAALALWRGPLLADVADEQLRARLGVGADEQRLTALELRARAQLECGMHRQAVDPLVSLAAEHPYREGFTELLMLALYRCGRTADALQSYRDLHRRLVEQVGVEPGPALRRLQQQILNDDPALLPQSGAGRRFLPWDVPDFTGRADELSWLDDYSRQVTTSGAVLITAIGGTGGVGKTALAVRWARQAADRYPDGQLYLNLRGYDERQPLAPGDALAQLLRMLGVDPVPADVEEAAALYRDTLAPLRVVVLLDNAATVEQVRPLLPGGAGNFVMVTSRARLLGLVARDGAQRLNLAVLPEEEAVELIRRILGPARVDAEPDAAKALAAAAGRLPLALRIAAANLHERPRQTIAGYLAELSGGDRLGSLTVDDDPDTAVRTVFSHSYRHLNPVAQQTFRLLGAVPGPDLTASAAAALTGLPEPETAAALSALCDAGLLTERHGRYQMHDLVKLYAAELGGAEAGTEAALERLTTWYVAACAAADRCLKADQILPFTPPEPPPVAFGDTLAALHWFDAEADAIIAIVAVAEQRLPRLCWQLTMLLAGWLERRRTPAERLVLLTTGVRAAQAAGDTAAQASAESSVTGTLYYLGRFDDAMASARRVVELRRGLDDPKALALSLSRLGISYGHAGRDAEAVAVYEESLALLRDLPDGRLLTGTVSNNLGWAHYLAGRHQDAIGCYTTAADVARSLGDNRGASFAEGNLGLLHGELGDEERRLLHWRRSAEAGEKDGDRRLIANAYDHMGQALAALGDTAQAREHLGRALALYEETENAEDADAARAALAALAPGAAVPPR</sequence>
<dbReference type="InterPro" id="IPR019734">
    <property type="entry name" value="TPR_rpt"/>
</dbReference>
<dbReference type="SMART" id="SM00862">
    <property type="entry name" value="Trans_reg_C"/>
    <property type="match status" value="1"/>
</dbReference>
<feature type="repeat" description="TPR" evidence="5">
    <location>
        <begin position="859"/>
        <end position="892"/>
    </location>
</feature>
<dbReference type="InterPro" id="IPR051677">
    <property type="entry name" value="AfsR-DnrI-RedD_regulator"/>
</dbReference>
<dbReference type="GO" id="GO:0003677">
    <property type="term" value="F:DNA binding"/>
    <property type="evidence" value="ECO:0007669"/>
    <property type="project" value="UniProtKB-UniRule"/>
</dbReference>
<dbReference type="SUPFAM" id="SSF46894">
    <property type="entry name" value="C-terminal effector domain of the bipartite response regulators"/>
    <property type="match status" value="1"/>
</dbReference>
<dbReference type="SUPFAM" id="SSF48452">
    <property type="entry name" value="TPR-like"/>
    <property type="match status" value="3"/>
</dbReference>
<protein>
    <submittedName>
        <fullName evidence="8">SARP family transcriptional regulator</fullName>
    </submittedName>
</protein>
<comment type="similarity">
    <text evidence="1">Belongs to the AfsR/DnrI/RedD regulatory family.</text>
</comment>
<dbReference type="Gene3D" id="1.10.10.10">
    <property type="entry name" value="Winged helix-like DNA-binding domain superfamily/Winged helix DNA-binding domain"/>
    <property type="match status" value="1"/>
</dbReference>
<keyword evidence="3 6" id="KW-0238">DNA-binding</keyword>
<dbReference type="Proteomes" id="UP000601223">
    <property type="component" value="Unassembled WGS sequence"/>
</dbReference>
<feature type="domain" description="OmpR/PhoB-type" evidence="7">
    <location>
        <begin position="1"/>
        <end position="91"/>
    </location>
</feature>
<keyword evidence="4" id="KW-0804">Transcription</keyword>
<dbReference type="InterPro" id="IPR036388">
    <property type="entry name" value="WH-like_DNA-bd_sf"/>
</dbReference>
<accession>A0A8J3NIP4</accession>
<dbReference type="Gene3D" id="3.40.50.300">
    <property type="entry name" value="P-loop containing nucleotide triphosphate hydrolases"/>
    <property type="match status" value="1"/>
</dbReference>
<evidence type="ECO:0000256" key="2">
    <source>
        <dbReference type="ARBA" id="ARBA00023015"/>
    </source>
</evidence>